<comment type="caution">
    <text evidence="1">The sequence shown here is derived from an EMBL/GenBank/DDBJ whole genome shotgun (WGS) entry which is preliminary data.</text>
</comment>
<protein>
    <submittedName>
        <fullName evidence="1">Uncharacterized protein</fullName>
    </submittedName>
</protein>
<dbReference type="RefSeq" id="WP_133538148.1">
    <property type="nucleotide sequence ID" value="NZ_SNXI01000001.1"/>
</dbReference>
<dbReference type="EMBL" id="SNXI01000001">
    <property type="protein sequence ID" value="TDP40459.1"/>
    <property type="molecule type" value="Genomic_DNA"/>
</dbReference>
<dbReference type="OrthoDB" id="7528605at2"/>
<keyword evidence="2" id="KW-1185">Reference proteome</keyword>
<reference evidence="1 2" key="1">
    <citation type="submission" date="2019-03" db="EMBL/GenBank/DDBJ databases">
        <title>Freshwater and sediment microbial communities from various areas in North America, analyzing microbe dynamics in response to fracking.</title>
        <authorList>
            <person name="Lamendella R."/>
        </authorList>
    </citation>
    <scope>NUCLEOTIDE SEQUENCE [LARGE SCALE GENOMIC DNA]</scope>
    <source>
        <strain evidence="1 2">18_TX</strain>
    </source>
</reference>
<organism evidence="1 2">
    <name type="scientific">Idiomarina aquatica</name>
    <dbReference type="NCBI Taxonomy" id="1327752"/>
    <lineage>
        <taxon>Bacteria</taxon>
        <taxon>Pseudomonadati</taxon>
        <taxon>Pseudomonadota</taxon>
        <taxon>Gammaproteobacteria</taxon>
        <taxon>Alteromonadales</taxon>
        <taxon>Idiomarinaceae</taxon>
        <taxon>Idiomarina</taxon>
    </lineage>
</organism>
<name>A0A4R6PP31_9GAMM</name>
<evidence type="ECO:0000313" key="1">
    <source>
        <dbReference type="EMBL" id="TDP40459.1"/>
    </source>
</evidence>
<accession>A0A4R6PP31</accession>
<dbReference type="Proteomes" id="UP000295531">
    <property type="component" value="Unassembled WGS sequence"/>
</dbReference>
<sequence length="231" mass="27283">MSVWGLKYIDKRNFEISWLPETQEEERKLHIKNFSVKSERMSINDVPPLSFDLAARAIIKSWDGARESVVSSFYRKGTIDMESKEYIDAIYDFYLILESRFGDGKWRGNQIKQKLKCSNELKDAFDHAVTESLQGLLNKELLAKQGTNKAYKSYDDFIDYIVDLRGELHHHSERNKKAWNPNKPEDYELEAIYLHAICNHIVFRITWTHIDEEPVKQDYENQCNEFIEKHA</sequence>
<proteinExistence type="predicted"/>
<evidence type="ECO:0000313" key="2">
    <source>
        <dbReference type="Proteomes" id="UP000295531"/>
    </source>
</evidence>
<gene>
    <name evidence="1" type="ORF">DEU29_1011</name>
</gene>
<dbReference type="AlphaFoldDB" id="A0A4R6PP31"/>